<accession>A0A6B0RXL1</accession>
<keyword evidence="11 21" id="KW-0518">Myosin</keyword>
<dbReference type="GO" id="GO:0045214">
    <property type="term" value="P:sarcomere organization"/>
    <property type="evidence" value="ECO:0007669"/>
    <property type="project" value="TreeGrafter"/>
</dbReference>
<evidence type="ECO:0000256" key="20">
    <source>
        <dbReference type="ARBA" id="ARBA00046736"/>
    </source>
</evidence>
<evidence type="ECO:0000256" key="4">
    <source>
        <dbReference type="ARBA" id="ARBA00022481"/>
    </source>
</evidence>
<feature type="domain" description="Myosin N-terminal SH3-like" evidence="25">
    <location>
        <begin position="1906"/>
        <end position="1955"/>
    </location>
</feature>
<gene>
    <name evidence="26" type="ORF">E5288_WYG019660</name>
</gene>
<dbReference type="Gene3D" id="6.10.250.2420">
    <property type="match status" value="2"/>
</dbReference>
<dbReference type="GO" id="GO:0032982">
    <property type="term" value="C:myosin filament"/>
    <property type="evidence" value="ECO:0007669"/>
    <property type="project" value="UniProtKB-KW"/>
</dbReference>
<evidence type="ECO:0000313" key="26">
    <source>
        <dbReference type="EMBL" id="MXQ91953.1"/>
    </source>
</evidence>
<dbReference type="GO" id="GO:0005524">
    <property type="term" value="F:ATP binding"/>
    <property type="evidence" value="ECO:0007669"/>
    <property type="project" value="UniProtKB-UniRule"/>
</dbReference>
<evidence type="ECO:0000256" key="11">
    <source>
        <dbReference type="ARBA" id="ARBA00023123"/>
    </source>
</evidence>
<keyword evidence="3" id="KW-0787">Thick filament</keyword>
<dbReference type="InterPro" id="IPR002928">
    <property type="entry name" value="Myosin_tail"/>
</dbReference>
<dbReference type="Gene3D" id="2.30.30.360">
    <property type="entry name" value="Myosin S1 fragment, N-terminal"/>
    <property type="match status" value="2"/>
</dbReference>
<reference evidence="26" key="1">
    <citation type="submission" date="2019-10" db="EMBL/GenBank/DDBJ databases">
        <title>The sequence and de novo assembly of the wild yak genome.</title>
        <authorList>
            <person name="Liu Y."/>
        </authorList>
    </citation>
    <scope>NUCLEOTIDE SEQUENCE [LARGE SCALE GENOMIC DNA]</scope>
    <source>
        <strain evidence="26">WY2019</strain>
    </source>
</reference>
<evidence type="ECO:0000256" key="19">
    <source>
        <dbReference type="ARBA" id="ARBA00043207"/>
    </source>
</evidence>
<dbReference type="GO" id="GO:0000146">
    <property type="term" value="F:microfilament motor activity"/>
    <property type="evidence" value="ECO:0007669"/>
    <property type="project" value="TreeGrafter"/>
</dbReference>
<dbReference type="GO" id="GO:0060048">
    <property type="term" value="P:cardiac muscle contraction"/>
    <property type="evidence" value="ECO:0007669"/>
    <property type="project" value="TreeGrafter"/>
</dbReference>
<keyword evidence="9" id="KW-0112">Calmodulin-binding</keyword>
<dbReference type="FunFam" id="1.20.5.370:FF:000002">
    <property type="entry name" value="Myosin heavy chain"/>
    <property type="match status" value="2"/>
</dbReference>
<dbReference type="Gene3D" id="3.40.850.10">
    <property type="entry name" value="Kinesin motor domain"/>
    <property type="match status" value="2"/>
</dbReference>
<feature type="compositionally biased region" description="Basic and acidic residues" evidence="23">
    <location>
        <begin position="3749"/>
        <end position="3763"/>
    </location>
</feature>
<keyword evidence="8 21" id="KW-0067">ATP-binding</keyword>
<dbReference type="Pfam" id="PF01576">
    <property type="entry name" value="Myosin_tail_1"/>
    <property type="match status" value="3"/>
</dbReference>
<evidence type="ECO:0000256" key="5">
    <source>
        <dbReference type="ARBA" id="ARBA00022490"/>
    </source>
</evidence>
<comment type="subcellular location">
    <subcellularLocation>
        <location evidence="1">Cytoplasm</location>
        <location evidence="1">Myofibril</location>
        <location evidence="1">Sarcomere</location>
    </subcellularLocation>
</comment>
<evidence type="ECO:0000256" key="21">
    <source>
        <dbReference type="PROSITE-ProRule" id="PRU00782"/>
    </source>
</evidence>
<dbReference type="Gene3D" id="1.20.58.530">
    <property type="match status" value="2"/>
</dbReference>
<dbReference type="InterPro" id="IPR008989">
    <property type="entry name" value="Myosin_S1_N"/>
</dbReference>
<dbReference type="GO" id="GO:0005516">
    <property type="term" value="F:calmodulin binding"/>
    <property type="evidence" value="ECO:0007669"/>
    <property type="project" value="UniProtKB-KW"/>
</dbReference>
<keyword evidence="6" id="KW-0597">Phosphoprotein</keyword>
<dbReference type="CDD" id="cd01377">
    <property type="entry name" value="MYSc_class_II"/>
    <property type="match status" value="1"/>
</dbReference>
<evidence type="ECO:0000256" key="22">
    <source>
        <dbReference type="SAM" id="Coils"/>
    </source>
</evidence>
<evidence type="ECO:0000256" key="13">
    <source>
        <dbReference type="ARBA" id="ARBA00023179"/>
    </source>
</evidence>
<comment type="subunit">
    <text evidence="20">Muscle myosin is a hexameric protein that consists of 2 heavy chain subunits (MHC), 2 alkali light chain subunits (MLC) and 2 regulatory light chain subunits (MLC-2). Interacts with ECPAS. Interacts (via C-terminus) with LRRC39.</text>
</comment>
<comment type="function">
    <text evidence="15">Myosins are actin-based motor molecules with ATPase activity essential for muscle contraction. Forms regular bipolar thick filaments that, together with actin thin filaments, constitute the fundamental contractile unit of skeletal and cardiac muscle.</text>
</comment>
<dbReference type="FunFam" id="1.20.5.370:FF:000008">
    <property type="entry name" value="Myosin heavy chain"/>
    <property type="match status" value="2"/>
</dbReference>
<proteinExistence type="inferred from homology"/>
<evidence type="ECO:0000256" key="7">
    <source>
        <dbReference type="ARBA" id="ARBA00022741"/>
    </source>
</evidence>
<name>A0A6B0RXL1_9CETA</name>
<dbReference type="GO" id="GO:0051015">
    <property type="term" value="F:actin filament binding"/>
    <property type="evidence" value="ECO:0007669"/>
    <property type="project" value="InterPro"/>
</dbReference>
<evidence type="ECO:0000256" key="14">
    <source>
        <dbReference type="ARBA" id="ARBA00023203"/>
    </source>
</evidence>
<dbReference type="FunFam" id="1.20.5.340:FF:000004">
    <property type="entry name" value="Myosin heavy chain"/>
    <property type="match status" value="2"/>
</dbReference>
<dbReference type="SUPFAM" id="SSF90257">
    <property type="entry name" value="Myosin rod fragments"/>
    <property type="match status" value="8"/>
</dbReference>
<evidence type="ECO:0000256" key="8">
    <source>
        <dbReference type="ARBA" id="ARBA00022840"/>
    </source>
</evidence>
<evidence type="ECO:0000256" key="15">
    <source>
        <dbReference type="ARBA" id="ARBA00037090"/>
    </source>
</evidence>
<keyword evidence="12 21" id="KW-0505">Motor protein</keyword>
<dbReference type="InterPro" id="IPR036961">
    <property type="entry name" value="Kinesin_motor_dom_sf"/>
</dbReference>
<dbReference type="Gene3D" id="1.10.10.820">
    <property type="match status" value="2"/>
</dbReference>
<dbReference type="Proteomes" id="UP000322234">
    <property type="component" value="Unassembled WGS sequence"/>
</dbReference>
<dbReference type="PROSITE" id="PS50096">
    <property type="entry name" value="IQ"/>
    <property type="match status" value="2"/>
</dbReference>
<dbReference type="PROSITE" id="PS51844">
    <property type="entry name" value="SH3_LIKE"/>
    <property type="match status" value="2"/>
</dbReference>
<keyword evidence="4" id="KW-0488">Methylation</keyword>
<dbReference type="InterPro" id="IPR000048">
    <property type="entry name" value="IQ_motif_EF-hand-BS"/>
</dbReference>
<sequence>MVDAEMAAFGEAAPYLRKSEKERLEAQTRPFDLKKDVFVPDDKEEFVKATILSREGGKVTAETEHGKTVTVKEDQVLQQNPPKFDKIEDMAMLTFLHEPAVLYNLKERYASWMIYTYSGLFCVTINPYKWLPVYNAEVVAAYRGKKRSEAPPHIFSISDNAYQYMLTGDRPQPDCPNSGESGAGKTVNTKRVIQYFAVIAAIGDRSKKEQATGKGTLEDQIIQANPALEAFGNAKTVRNDNSSRFGKFIRIHFGATGKLASADIETYLLEKSRVIFQLKAERDYHIFYQILSNKKPELLDMLLITNNPYDYAFISQGETTVASIDDAEELMATDNAFDVLGFTTEEKNSMYKLTGAIMHFGNMKFKLKQREEQAEPDGTEEADKSAYLMGLNSADLLKGLCHPRVKVGNEYVTKGQNVQQVVYAKGALAKAVYERMFNWMVTRINATLETKQPRQYFIGVLDIAGFEIFDFNSFEQLCINFTNEKLQQFFNHHMFVLEQEEYKKEGIEWEFIDFGMDLQACIDLIEKPMGIMSILEEECMFPKATDMTFKAKLFDNHLGKSSNFQKPRNIKGKPEAHFSLIHYAGTVDYNIIGWLQKNKDPLNETVVDLYKKSSLKMLSSLFANYAGFDTPIEKGKGKAKKGSSFQTVSALHRENLNKLMTNLRSTHPHFVRCIIPNETKSPGVIDNPLVMHQLRCNGVLEGIRICRKGFPNRILYGDFRQRYRILNPAAIPEGQFIDSRKGAEKLLGSLDIDHNQYKFGHTKVFFKAGLLGLLEEMRDERLSRIITRIQAQSRGVLSRMEFKKLLERRDSLLIIQWNIRAFMGVKNWPWMKLYFKIKPLLKSAETEKEIALMKEEFGRLKEALEKSEARRKELEEKMVSLLQEKNDLQLQVQAEQDNLADAEERCDQLIKNKIQLEAKVKEMTERLEDEEEMNAELTAKKRKLEDECSELKRDIDDLELTLAKVEKEKHATENKVKNLTEEMAGLDEIIAKLTKEKKALQEAHQQALDDLQAEEDKVNTLTKAKVKLEQHVDDVSRLSQGPRCTNIMDLENDKQQLDERLKKKDFELNALNARIEDEQALGSQLQKKLKELQARIEELEEELEAERTARAKVEKLRSDLSRELEEISERLEEAGGATSVQIEMNKKREAEFQKMRRDLEEATLQHEATAAALRKKHADSANLEKMCRTLEDQMNEHRSKAEETQRSVNDLTSQRAKLQTENGELSRQLDEKEALISQLTRGKLTYTQQLEDLKRQLEEEVKAKNALAHALQSARHDCDLLREQYEEETEAKAELQRVLSKANSEVAQWRTKYETDAIQRTEELEEAKKKLAQRLQDAEEAVEAVNAKCSSLEKTKHRLQNEIEDLMVDVERSNAAAAALDKKQRNFDKILAEWKQKYEESQSELESSQKEARSLSTELFKLKNAYEESLEHLETFKRENKNLQEEISDLTEQLGSSGKTIHELEKVRKQLEAEKLELQSALEEAEASLEHEEGKILRAQLEFNQIKAEMERKLAEKDEEMEQAKRNHLRVVDSLQTSLDAETRSRNEALRVKKKMEGDLNEMEIQLSHANRLAAEAQKQVKSLQSLLKDTQIQLDDAVRANDDLKENIAIVERRNNLLQAELEELRAVVEQTERSRKLAEQELIETSERVQLLHSQNTSLINQKKKMEADLSQLQTEVEEAVQECRNAEEKAKKAITDAAMMAEELKKEQDTSAHLERMKKNMEQTIKDLQHRLDEAEQIALKGGKKQLQKLEARVRELENELEAEQKRNAESVKGMRKSERRIKELTYQTEEDRKNLLRLQDLVDKLQLKVKAYKRQAEEAEEQANTNLSKFRKVQHELDEAEERADIAESQVNKLRAKSRDIGTKPQRNDKMTDAQMADFGAAAQYLRKSERERLEAQTRPFDIRTECFVPDDKEEFVKAKILSREGGKITAETETGKTVTVKEDEVLQQNPPKFDKIEDMAMLTFLHEPAVLFNLKERYAAWMIYTYSGLFCVTVNPYKWLPVYNAEVVAAYRGKKRSEAPPHIFSISDNAYQYMLTDRENQSILITGESGAGKTVNTKRVIQYFASIAAIGDRGKKDNVNANKGTLEDQIIQANPALEAFGNAKTVRNDNSSRFGKFIRIHFGATGKLASADIETYLLEKSRVIFQLKAERNYHIFYQILSNKKPELLGEPLRRQWEGSGGSWATRPITHSASLALPQNAFDVLGFTPEEKAGVYKLTGAIMHYGNMKFKQKQREEQAEPDGTEDADKSAYLMGLNSADLLKGLCHPRVKVGNEYVTKGQNVQQVYYSIGALGKAVYEKMFNWMVTRINATLETRQPRQYFIGVLDIAGFEIFDFNSFEQLCINFTNEKLQQFFNHHMFVLEQEEYKKEGIEWEFIDFGMDLQACIDLIEKPMGIMSILEEECMFPKATDMTFKAKLYDNHLGKSNNFQKPRNIKGKPEAHFSLIHYAGTVDYNIIGWLEKNKDPLNETVVGLYQKSSLKLMATLFSSYASADVGKRAALHCQSSSGGARGQGPTASKHENLNKLMTNLRTTHPHFVRCIIPNERKAPGVMDNPLVMHQLRCNGVLEGIRICRKGFPNRILYGDFRQRYRILNPAAIPEGQFIDSRKGTEKLLGSLDIDHNQYKFGHTKVFFKAGLLGLLEEMRDERLSRIITRIQAQARGQLMRIEFKKILERRDALLVIQWNIRAFMGVKNWPWMKLYFKIKPLLKSAETEKEMANMKEEFGRIKETLEKSEARRKELEEKMVSLLQEKNDLQLQVQAEQDNLNDAEERCDQLIKNKIQLEAKVKEMTERLEDEEEMNAELTAKKRKLEDECSELKKDIDDLELTLAKVEKEKHATENKVKNLTEEMAGLDEIIAKLTKEKKALQEAHQQALDDLQAEEDKVNTLTKSKVKLEQQVDDRQEERMRAEKRKLPVPSFFSRKEFDINQLNSKIEDEQALALQLQKKLKENQVRFFWVRPPGSSMAVRQLGLQELLRARIEELEEELEAERTARAKVEKLRSDLSRELEEISERLEEAGGATSVQIEMNKKREAEFQKMRRDLEEATLQHEATAAALRKKHADSANLEKMSRTLEDQANEYRAKLEEAQRSLNDFSTQRAKLQTENGELSRQLEEKEALISQLTRGKLSYTQQLEDLKRQLEEEGKAKNALAHALQSARHDCDLLREQYEEETEAKAELQRVLSKANSEVAQWRTKYETDAIQRTEELEEAKKKLAQRLQDAEEAVEAVNAKCSSLEKTKHRLQNEIEDLMVDVERSNAAAAALDKKQRNFDKILAEWKQKYEESQSELESSQKEARSLSTELFKLKNAYEESLEHLETFKRENKNLQEEISDLTEQLGEGGKNMHELEKVRKQLEVEKLELQSALEEAEASLEHEEGKILRAQLEFNQIKAEIERKLVEKDEEMEQAKRNHLRVVDSLQTSLDAETRSRNEALRVKKKMEGDLNEMEIQLSQANRIASEAQKHLKVAQAHLKDTQIQLDDAVRANDDLKENIAIVERRNNLLQAELEELRAVVEQTERSRKLAEQELIETSERVQLLHSQNTSLINQKKKMESDLTHLQSEVEEAVQECRNAEEKAKKAITDAAMMAEELKKEQDTSAHLERMKKNMEQTIKDLQHRLDEAEQIALKGGKKQLQKLEARVRELENELEAEQKRNVESVKGMRKSERRIKELTYQTEEDRKNLLRLQDLVDKLQLKVKAYKRQAEEAEEQANTNLSKFRKVQHELDEAEERADIAESQVNKLRAKSRDIGAKQKMHDEE</sequence>
<dbReference type="SMART" id="SM00242">
    <property type="entry name" value="MYSc"/>
    <property type="match status" value="2"/>
</dbReference>
<dbReference type="SMART" id="SM00015">
    <property type="entry name" value="IQ"/>
    <property type="match status" value="3"/>
</dbReference>
<dbReference type="SUPFAM" id="SSF57997">
    <property type="entry name" value="Tropomyosin"/>
    <property type="match status" value="1"/>
</dbReference>
<keyword evidence="14 21" id="KW-0009">Actin-binding</keyword>
<evidence type="ECO:0000256" key="12">
    <source>
        <dbReference type="ARBA" id="ARBA00023175"/>
    </source>
</evidence>
<evidence type="ECO:0000259" key="25">
    <source>
        <dbReference type="PROSITE" id="PS51844"/>
    </source>
</evidence>
<dbReference type="FunFam" id="1.20.58.530:FF:000001">
    <property type="entry name" value="Myosin heavy chain"/>
    <property type="match status" value="2"/>
</dbReference>
<feature type="domain" description="Myosin N-terminal SH3-like" evidence="25">
    <location>
        <begin position="32"/>
        <end position="81"/>
    </location>
</feature>
<keyword evidence="7 21" id="KW-0547">Nucleotide-binding</keyword>
<dbReference type="Gene3D" id="1.20.120.720">
    <property type="entry name" value="Myosin VI head, motor domain, U50 subdomain"/>
    <property type="match status" value="2"/>
</dbReference>
<keyword evidence="5" id="KW-0963">Cytoplasm</keyword>
<comment type="similarity">
    <text evidence="2 21">Belongs to the TRAFAC class myosin-kinesin ATPase superfamily. Myosin family.</text>
</comment>
<evidence type="ECO:0000256" key="1">
    <source>
        <dbReference type="ARBA" id="ARBA00004204"/>
    </source>
</evidence>
<dbReference type="EMBL" id="VBQZ03000076">
    <property type="protein sequence ID" value="MXQ91953.1"/>
    <property type="molecule type" value="Genomic_DNA"/>
</dbReference>
<dbReference type="Pfam" id="PF02736">
    <property type="entry name" value="Myosin_N"/>
    <property type="match status" value="2"/>
</dbReference>
<dbReference type="InterPro" id="IPR027417">
    <property type="entry name" value="P-loop_NTPase"/>
</dbReference>
<dbReference type="Gene3D" id="1.20.5.370">
    <property type="match status" value="9"/>
</dbReference>
<feature type="coiled-coil region" evidence="22">
    <location>
        <begin position="843"/>
        <end position="1861"/>
    </location>
</feature>
<evidence type="ECO:0000259" key="24">
    <source>
        <dbReference type="PROSITE" id="PS51456"/>
    </source>
</evidence>
<evidence type="ECO:0000256" key="17">
    <source>
        <dbReference type="ARBA" id="ARBA00041438"/>
    </source>
</evidence>
<dbReference type="FunFam" id="1.20.120.720:FF:000001">
    <property type="entry name" value="Myosin heavy chain, muscle"/>
    <property type="match status" value="2"/>
</dbReference>
<feature type="domain" description="Myosin motor" evidence="24">
    <location>
        <begin position="1959"/>
        <end position="2650"/>
    </location>
</feature>
<dbReference type="GO" id="GO:0030049">
    <property type="term" value="P:muscle filament sliding"/>
    <property type="evidence" value="ECO:0007669"/>
    <property type="project" value="TreeGrafter"/>
</dbReference>
<dbReference type="FunFam" id="1.10.10.820:FF:000001">
    <property type="entry name" value="Myosin heavy chain"/>
    <property type="match status" value="1"/>
</dbReference>
<dbReference type="FunFam" id="2.30.30.360:FF:000001">
    <property type="entry name" value="Myosin heavy chain"/>
    <property type="match status" value="2"/>
</dbReference>
<feature type="region of interest" description="Actin-binding" evidence="21">
    <location>
        <begin position="656"/>
        <end position="678"/>
    </location>
</feature>
<dbReference type="FunFam" id="1.20.5.4820:FF:000001">
    <property type="entry name" value="Myosin heavy chain"/>
    <property type="match status" value="2"/>
</dbReference>
<feature type="domain" description="Myosin motor" evidence="24">
    <location>
        <begin position="85"/>
        <end position="779"/>
    </location>
</feature>
<dbReference type="GO" id="GO:0016460">
    <property type="term" value="C:myosin II complex"/>
    <property type="evidence" value="ECO:0007669"/>
    <property type="project" value="TreeGrafter"/>
</dbReference>
<dbReference type="Pfam" id="PF00063">
    <property type="entry name" value="Myosin_head"/>
    <property type="match status" value="2"/>
</dbReference>
<keyword evidence="13" id="KW-0514">Muscle protein</keyword>
<feature type="region of interest" description="Disordered" evidence="23">
    <location>
        <begin position="3733"/>
        <end position="3763"/>
    </location>
</feature>
<evidence type="ECO:0000256" key="16">
    <source>
        <dbReference type="ARBA" id="ARBA00039815"/>
    </source>
</evidence>
<dbReference type="FunFam" id="3.40.850.10:FF:000024">
    <property type="entry name" value="Myosin heavy chain, isoform J"/>
    <property type="match status" value="2"/>
</dbReference>
<keyword evidence="27" id="KW-1185">Reference proteome</keyword>
<evidence type="ECO:0000256" key="3">
    <source>
        <dbReference type="ARBA" id="ARBA00022433"/>
    </source>
</evidence>
<dbReference type="PANTHER" id="PTHR45615:SF1">
    <property type="entry name" value="MYOSIN-7"/>
    <property type="match status" value="1"/>
</dbReference>
<feature type="binding site" evidence="21">
    <location>
        <begin position="179"/>
        <end position="186"/>
    </location>
    <ligand>
        <name>ATP</name>
        <dbReference type="ChEBI" id="CHEBI:30616"/>
    </ligand>
</feature>
<dbReference type="FunFam" id="1.20.5.340:FF:000006">
    <property type="entry name" value="Myosin heavy chain"/>
    <property type="match status" value="1"/>
</dbReference>
<dbReference type="FunFam" id="1.20.5.370:FF:000001">
    <property type="entry name" value="Myosin heavy chain"/>
    <property type="match status" value="2"/>
</dbReference>
<dbReference type="FunFam" id="1.20.5.340:FF:000003">
    <property type="entry name" value="Myosin heavy chain"/>
    <property type="match status" value="2"/>
</dbReference>
<evidence type="ECO:0000256" key="6">
    <source>
        <dbReference type="ARBA" id="ARBA00022553"/>
    </source>
</evidence>
<dbReference type="Gene3D" id="1.20.5.4820">
    <property type="match status" value="2"/>
</dbReference>
<feature type="region of interest" description="Actin-binding" evidence="21">
    <location>
        <begin position="2527"/>
        <end position="2549"/>
    </location>
</feature>
<feature type="binding site" evidence="21">
    <location>
        <begin position="2052"/>
        <end position="2059"/>
    </location>
    <ligand>
        <name>ATP</name>
        <dbReference type="ChEBI" id="CHEBI:30616"/>
    </ligand>
</feature>
<dbReference type="GO" id="GO:0030017">
    <property type="term" value="C:sarcomere"/>
    <property type="evidence" value="ECO:0007669"/>
    <property type="project" value="UniProtKB-SubCell"/>
</dbReference>
<dbReference type="Gene3D" id="1.20.5.340">
    <property type="match status" value="10"/>
</dbReference>
<dbReference type="SUPFAM" id="SSF52540">
    <property type="entry name" value="P-loop containing nucleoside triphosphate hydrolases"/>
    <property type="match status" value="2"/>
</dbReference>
<evidence type="ECO:0000256" key="9">
    <source>
        <dbReference type="ARBA" id="ARBA00022860"/>
    </source>
</evidence>
<dbReference type="GO" id="GO:0007512">
    <property type="term" value="P:adult heart development"/>
    <property type="evidence" value="ECO:0007669"/>
    <property type="project" value="TreeGrafter"/>
</dbReference>
<dbReference type="PANTHER" id="PTHR45615">
    <property type="entry name" value="MYOSIN HEAVY CHAIN, NON-MUSCLE"/>
    <property type="match status" value="1"/>
</dbReference>
<dbReference type="InterPro" id="IPR001609">
    <property type="entry name" value="Myosin_head_motor_dom-like"/>
</dbReference>
<organism evidence="26 27">
    <name type="scientific">Bos mutus</name>
    <name type="common">wild yak</name>
    <dbReference type="NCBI Taxonomy" id="72004"/>
    <lineage>
        <taxon>Eukaryota</taxon>
        <taxon>Metazoa</taxon>
        <taxon>Chordata</taxon>
        <taxon>Craniata</taxon>
        <taxon>Vertebrata</taxon>
        <taxon>Euteleostomi</taxon>
        <taxon>Mammalia</taxon>
        <taxon>Eutheria</taxon>
        <taxon>Laurasiatheria</taxon>
        <taxon>Artiodactyla</taxon>
        <taxon>Ruminantia</taxon>
        <taxon>Pecora</taxon>
        <taxon>Bovidae</taxon>
        <taxon>Bovinae</taxon>
        <taxon>Bos</taxon>
    </lineage>
</organism>
<dbReference type="InterPro" id="IPR014751">
    <property type="entry name" value="XRCC4-like_C"/>
</dbReference>
<dbReference type="PROSITE" id="PS51456">
    <property type="entry name" value="MYOSIN_MOTOR"/>
    <property type="match status" value="2"/>
</dbReference>
<comment type="caution">
    <text evidence="26">The sequence shown here is derived from an EMBL/GenBank/DDBJ whole genome shotgun (WGS) entry which is preliminary data.</text>
</comment>
<dbReference type="FunFam" id="1.20.5.370:FF:000007">
    <property type="entry name" value="Myosin heavy chain"/>
    <property type="match status" value="2"/>
</dbReference>
<evidence type="ECO:0000256" key="23">
    <source>
        <dbReference type="SAM" id="MobiDB-lite"/>
    </source>
</evidence>
<dbReference type="PRINTS" id="PR00193">
    <property type="entry name" value="MYOSINHEAVY"/>
</dbReference>
<evidence type="ECO:0000256" key="10">
    <source>
        <dbReference type="ARBA" id="ARBA00023054"/>
    </source>
</evidence>
<dbReference type="FunFam" id="1.20.5.370:FF:000003">
    <property type="entry name" value="Myosin heavy chain"/>
    <property type="match status" value="2"/>
</dbReference>
<dbReference type="FunFam" id="1.20.5.340:FF:000013">
    <property type="entry name" value="Myosin heavy chain"/>
    <property type="match status" value="2"/>
</dbReference>
<keyword evidence="10 22" id="KW-0175">Coiled coil</keyword>
<evidence type="ECO:0000256" key="18">
    <source>
        <dbReference type="ARBA" id="ARBA00041905"/>
    </source>
</evidence>
<evidence type="ECO:0000313" key="27">
    <source>
        <dbReference type="Proteomes" id="UP000322234"/>
    </source>
</evidence>
<evidence type="ECO:0000256" key="2">
    <source>
        <dbReference type="ARBA" id="ARBA00008314"/>
    </source>
</evidence>
<dbReference type="InterPro" id="IPR004009">
    <property type="entry name" value="SH3_Myosin"/>
</dbReference>
<protein>
    <recommendedName>
        <fullName evidence="16">Myosin-7</fullName>
    </recommendedName>
    <alternativeName>
        <fullName evidence="17">Myosin heavy chain 7</fullName>
    </alternativeName>
    <alternativeName>
        <fullName evidence="19">Myosin heavy chain slow isoform</fullName>
    </alternativeName>
    <alternativeName>
        <fullName evidence="18">Myosin heavy chain, cardiac muscle beta isoform</fullName>
    </alternativeName>
</protein>